<feature type="non-terminal residue" evidence="3">
    <location>
        <position position="67"/>
    </location>
</feature>
<dbReference type="GO" id="GO:0000160">
    <property type="term" value="P:phosphorelay signal transduction system"/>
    <property type="evidence" value="ECO:0007669"/>
    <property type="project" value="InterPro"/>
</dbReference>
<evidence type="ECO:0000313" key="3">
    <source>
        <dbReference type="EMBL" id="PWW68596.1"/>
    </source>
</evidence>
<dbReference type="PROSITE" id="PS50110">
    <property type="entry name" value="RESPONSE_REGULATORY"/>
    <property type="match status" value="1"/>
</dbReference>
<feature type="domain" description="Response regulatory" evidence="2">
    <location>
        <begin position="3"/>
        <end position="67"/>
    </location>
</feature>
<keyword evidence="4" id="KW-1185">Reference proteome</keyword>
<dbReference type="Proteomes" id="UP000246991">
    <property type="component" value="Unassembled WGS sequence"/>
</dbReference>
<gene>
    <name evidence="3" type="ORF">C7212DRAFT_58636</name>
</gene>
<evidence type="ECO:0000256" key="1">
    <source>
        <dbReference type="PROSITE-ProRule" id="PRU00169"/>
    </source>
</evidence>
<dbReference type="SUPFAM" id="SSF52172">
    <property type="entry name" value="CheY-like"/>
    <property type="match status" value="1"/>
</dbReference>
<feature type="modified residue" description="4-aspartylphosphate" evidence="1">
    <location>
        <position position="52"/>
    </location>
</feature>
<protein>
    <recommendedName>
        <fullName evidence="2">Response regulatory domain-containing protein</fullName>
    </recommendedName>
</protein>
<dbReference type="Pfam" id="PF00072">
    <property type="entry name" value="Response_reg"/>
    <property type="match status" value="1"/>
</dbReference>
<reference evidence="3 4" key="1">
    <citation type="submission" date="2018-03" db="EMBL/GenBank/DDBJ databases">
        <title>Genomes of Pezizomycetes fungi and the evolution of truffles.</title>
        <authorList>
            <person name="Murat C."/>
            <person name="Payen T."/>
            <person name="Noel B."/>
            <person name="Kuo A."/>
            <person name="Martin F.M."/>
        </authorList>
    </citation>
    <scope>NUCLEOTIDE SEQUENCE [LARGE SCALE GENOMIC DNA]</scope>
    <source>
        <strain evidence="3">091103-1</strain>
    </source>
</reference>
<evidence type="ECO:0000259" key="2">
    <source>
        <dbReference type="PROSITE" id="PS50110"/>
    </source>
</evidence>
<keyword evidence="1" id="KW-0597">Phosphoprotein</keyword>
<dbReference type="Gene3D" id="3.40.50.2300">
    <property type="match status" value="1"/>
</dbReference>
<evidence type="ECO:0000313" key="4">
    <source>
        <dbReference type="Proteomes" id="UP000246991"/>
    </source>
</evidence>
<comment type="caution">
    <text evidence="3">The sequence shown here is derived from an EMBL/GenBank/DDBJ whole genome shotgun (WGS) entry which is preliminary data.</text>
</comment>
<dbReference type="InterPro" id="IPR011006">
    <property type="entry name" value="CheY-like_superfamily"/>
</dbReference>
<sequence>MFTVYLVDDDPGVLKSLSRLLHAKGYDVKPYSSPQVFLEEHDETIPGCAILDVSMPDLDGLEIQDVL</sequence>
<dbReference type="OrthoDB" id="60033at2759"/>
<dbReference type="AlphaFoldDB" id="A0A317SBD0"/>
<accession>A0A317SBD0</accession>
<dbReference type="InterPro" id="IPR001789">
    <property type="entry name" value="Sig_transdc_resp-reg_receiver"/>
</dbReference>
<name>A0A317SBD0_9PEZI</name>
<proteinExistence type="predicted"/>
<dbReference type="EMBL" id="PYWC01001049">
    <property type="protein sequence ID" value="PWW68596.1"/>
    <property type="molecule type" value="Genomic_DNA"/>
</dbReference>
<organism evidence="3 4">
    <name type="scientific">Tuber magnatum</name>
    <name type="common">white Piedmont truffle</name>
    <dbReference type="NCBI Taxonomy" id="42249"/>
    <lineage>
        <taxon>Eukaryota</taxon>
        <taxon>Fungi</taxon>
        <taxon>Dikarya</taxon>
        <taxon>Ascomycota</taxon>
        <taxon>Pezizomycotina</taxon>
        <taxon>Pezizomycetes</taxon>
        <taxon>Pezizales</taxon>
        <taxon>Tuberaceae</taxon>
        <taxon>Tuber</taxon>
    </lineage>
</organism>